<keyword evidence="1" id="KW-1133">Transmembrane helix</keyword>
<evidence type="ECO:0000313" key="10">
    <source>
        <dbReference type="EMBL" id="AKA75422.1"/>
    </source>
</evidence>
<dbReference type="EMBL" id="CP033235">
    <property type="protein sequence ID" value="AZF67235.1"/>
    <property type="molecule type" value="Genomic_DNA"/>
</dbReference>
<evidence type="ECO:0000313" key="22">
    <source>
        <dbReference type="EMBL" id="AKA79902.1"/>
    </source>
</evidence>
<dbReference type="KEGG" id="ssof:SULC_2699"/>
<dbReference type="OMA" id="IVMIIWQ"/>
<evidence type="ECO:0000313" key="91">
    <source>
        <dbReference type="EMBL" id="SAI85551.1"/>
    </source>
</evidence>
<dbReference type="KEGG" id="ssof:SULC_2636"/>
<evidence type="ECO:0000313" key="37">
    <source>
        <dbReference type="EMBL" id="AZF71585.1"/>
    </source>
</evidence>
<dbReference type="RefSeq" id="WP_010923364.1">
    <property type="nucleotide sequence ID" value="NZ_CP011055.2"/>
</dbReference>
<evidence type="ECO:0000313" key="85">
    <source>
        <dbReference type="EMBL" id="QPG49136.1"/>
    </source>
</evidence>
<evidence type="ECO:0000313" key="8">
    <source>
        <dbReference type="EMBL" id="AKA74735.1"/>
    </source>
</evidence>
<evidence type="ECO:0000313" key="46">
    <source>
        <dbReference type="EMBL" id="AZF74234.1"/>
    </source>
</evidence>
<dbReference type="KEGG" id="ssof:SULC_0292"/>
<dbReference type="EMBL" id="CP011057">
    <property type="protein sequence ID" value="AKA80162.1"/>
    <property type="molecule type" value="Genomic_DNA"/>
</dbReference>
<dbReference type="EMBL" id="CP033240">
    <property type="protein sequence ID" value="AZF80310.1"/>
    <property type="molecule type" value="Genomic_DNA"/>
</dbReference>
<evidence type="ECO:0000313" key="47">
    <source>
        <dbReference type="EMBL" id="AZF74303.1"/>
    </source>
</evidence>
<evidence type="ECO:0000313" key="52">
    <source>
        <dbReference type="EMBL" id="AZF75158.1"/>
    </source>
</evidence>
<evidence type="ECO:0000313" key="105">
    <source>
        <dbReference type="Proteomes" id="UP000594632"/>
    </source>
</evidence>
<dbReference type="EMBL" id="CP011055">
    <property type="protein sequence ID" value="AKA74776.1"/>
    <property type="molecule type" value="Genomic_DNA"/>
</dbReference>
<evidence type="ECO:0000313" key="39">
    <source>
        <dbReference type="EMBL" id="AZF71683.1"/>
    </source>
</evidence>
<dbReference type="EMBL" id="CP033236">
    <property type="protein sequence ID" value="AZF69855.1"/>
    <property type="molecule type" value="Genomic_DNA"/>
</dbReference>
<dbReference type="EMBL" id="CP033239">
    <property type="protein sequence ID" value="AZF77702.1"/>
    <property type="molecule type" value="Genomic_DNA"/>
</dbReference>
<dbReference type="EMBL" id="CP033241">
    <property type="protein sequence ID" value="AZF84622.1"/>
    <property type="molecule type" value="Genomic_DNA"/>
</dbReference>
<dbReference type="EMBL" id="CP033237">
    <property type="protein sequence ID" value="AZF74441.1"/>
    <property type="molecule type" value="Genomic_DNA"/>
</dbReference>
<evidence type="ECO:0000313" key="5">
    <source>
        <dbReference type="EMBL" id="AKA74485.1"/>
    </source>
</evidence>
<dbReference type="EMBL" id="CP033235">
    <property type="protein sequence ID" value="AZF69063.1"/>
    <property type="molecule type" value="Genomic_DNA"/>
</dbReference>
<evidence type="ECO:0000313" key="25">
    <source>
        <dbReference type="EMBL" id="AKA80162.1"/>
    </source>
</evidence>
<dbReference type="EMBL" id="CP011057">
    <property type="protein sequence ID" value="AKA79902.1"/>
    <property type="molecule type" value="Genomic_DNA"/>
</dbReference>
<dbReference type="EMBL" id="CP033239">
    <property type="protein sequence ID" value="AZF77766.1"/>
    <property type="molecule type" value="Genomic_DNA"/>
</dbReference>
<evidence type="ECO:0000313" key="36">
    <source>
        <dbReference type="EMBL" id="AZF69917.1"/>
    </source>
</evidence>
<dbReference type="KEGG" id="ssof:SULC_2319"/>
<dbReference type="EMBL" id="CP011056">
    <property type="protein sequence ID" value="AKA77181.1"/>
    <property type="molecule type" value="Genomic_DNA"/>
</dbReference>
<evidence type="ECO:0000313" key="83">
    <source>
        <dbReference type="EMBL" id="QPG48868.1"/>
    </source>
</evidence>
<evidence type="ECO:0000313" key="65">
    <source>
        <dbReference type="EMBL" id="AZF79712.1"/>
    </source>
</evidence>
<evidence type="ECO:0000313" key="73">
    <source>
        <dbReference type="EMBL" id="AZF82318.1"/>
    </source>
</evidence>
<dbReference type="EMBL" id="CP033240">
    <property type="protein sequence ID" value="AZF82069.1"/>
    <property type="molecule type" value="Genomic_DNA"/>
</dbReference>
<dbReference type="EMBL" id="CP033237">
    <property type="protein sequence ID" value="AZF72521.1"/>
    <property type="molecule type" value="Genomic_DNA"/>
</dbReference>
<evidence type="ECO:0000313" key="62">
    <source>
        <dbReference type="EMBL" id="AZF79464.1"/>
    </source>
</evidence>
<sequence length="319" mass="36774">MGVEGSTMARTLRHIPNLMYYPLPPIEDMPWREKWLTEIKPVLDAMDLERVLGEGALVYLKLLIVMVLYSCSYRDAVKMVNVNVVVAWFVGRKVGKSTLHDFVGRLYGVRKKLLEISFKLEEKCLPSYLPASAHLVDFMAWLVDSFLLDLPPGKRSVETFREKAELERREGNLERARKLLSLGRTKRRFEGRWTKKRGVSHYGLKAIAVISVSLFVRSITVKPANFSDKRFKSPLKGIKIADRGFSPSPTQLIAREKPFTTLRAHVEFFGTYLNAFWRPYGTTTWRNDVFLHVLGVIYNIKMFLAIQRRTPPGRRAVQL</sequence>
<dbReference type="KEGG" id="ssoa:SULA_2701"/>
<dbReference type="EMBL" id="CP011056">
    <property type="protein sequence ID" value="AKA75470.1"/>
    <property type="molecule type" value="Genomic_DNA"/>
</dbReference>
<evidence type="ECO:0000313" key="78">
    <source>
        <dbReference type="EMBL" id="AZF83671.1"/>
    </source>
</evidence>
<dbReference type="KEGG" id="ssof:SULC_0370"/>
<evidence type="ECO:0000313" key="98">
    <source>
        <dbReference type="Proteomes" id="UP000267993"/>
    </source>
</evidence>
<protein>
    <submittedName>
        <fullName evidence="3">IS5-like element ISC1234 family transposase</fullName>
    </submittedName>
    <submittedName>
        <fullName evidence="87">ORF2 in transposon ISC1234</fullName>
    </submittedName>
    <submittedName>
        <fullName evidence="92">Transposase in ISC1234</fullName>
    </submittedName>
    <submittedName>
        <fullName evidence="91">Transposase in transposon ISC1234</fullName>
    </submittedName>
</protein>
<dbReference type="EMBL" id="CP033237">
    <property type="protein sequence ID" value="AZF72475.1"/>
    <property type="molecule type" value="Genomic_DNA"/>
</dbReference>
<evidence type="ECO:0000313" key="9">
    <source>
        <dbReference type="EMBL" id="AKA74776.1"/>
    </source>
</evidence>
<dbReference type="EMBL" id="CP033240">
    <property type="protein sequence ID" value="AZF82040.1"/>
    <property type="molecule type" value="Genomic_DNA"/>
</dbReference>
<evidence type="ECO:0000313" key="34">
    <source>
        <dbReference type="EMBL" id="AZF69855.1"/>
    </source>
</evidence>
<dbReference type="EMBL" id="CP033238">
    <property type="protein sequence ID" value="AZF77064.1"/>
    <property type="molecule type" value="Genomic_DNA"/>
</dbReference>
<evidence type="ECO:0000313" key="12">
    <source>
        <dbReference type="EMBL" id="AKA75488.1"/>
    </source>
</evidence>
<dbReference type="EMBL" id="CP011057">
    <property type="protein sequence ID" value="AKA79981.1"/>
    <property type="molecule type" value="Genomic_DNA"/>
</dbReference>
<evidence type="ECO:0000313" key="51">
    <source>
        <dbReference type="EMBL" id="AZF75142.1"/>
    </source>
</evidence>
<dbReference type="EMBL" id="CP011056">
    <property type="protein sequence ID" value="AKA75422.1"/>
    <property type="molecule type" value="Genomic_DNA"/>
</dbReference>
<evidence type="ECO:0000313" key="87">
    <source>
        <dbReference type="EMBL" id="SAI84815.1"/>
    </source>
</evidence>
<reference evidence="97" key="2">
    <citation type="submission" date="2016-04" db="EMBL/GenBank/DDBJ databases">
        <authorList>
            <person name="Shah S.A."/>
            <person name="Garrett R.A."/>
        </authorList>
    </citation>
    <scope>NUCLEOTIDE SEQUENCE [LARGE SCALE GENOMIC DNA]</scope>
    <source>
        <strain evidence="97">ATCC 35091 / DSM 1616 / JCM 8930 / NBRC 15331 / P1</strain>
    </source>
</reference>
<dbReference type="EMBL" id="CP033239">
    <property type="protein sequence ID" value="AZF79435.1"/>
    <property type="molecule type" value="Genomic_DNA"/>
</dbReference>
<evidence type="ECO:0000313" key="82">
    <source>
        <dbReference type="EMBL" id="QPG48780.1"/>
    </source>
</evidence>
<dbReference type="Proteomes" id="UP000076770">
    <property type="component" value="Chromosome i"/>
</dbReference>
<evidence type="ECO:0000313" key="99">
    <source>
        <dbReference type="Proteomes" id="UP000269431"/>
    </source>
</evidence>
<dbReference type="EMBL" id="CP033236">
    <property type="protein sequence ID" value="AZF71821.1"/>
    <property type="molecule type" value="Genomic_DNA"/>
</dbReference>
<gene>
    <name evidence="82" type="ORF">HFC64_01255</name>
    <name evidence="83" type="ORF">HFC64_01940</name>
    <name evidence="84" type="ORF">HFC64_03455</name>
    <name evidence="85" type="ORF">HFC64_03900</name>
    <name evidence="86" type="ORF">HFC64_08430</name>
    <name evidence="87" type="ORF">SSOP1_1261</name>
    <name evidence="88" type="ORF">SSOP1_1491</name>
    <name evidence="89" type="ORF">SSOP1_1543</name>
    <name evidence="90" type="ORF">SSOP1_1603</name>
    <name evidence="91" type="ORF">SSOP1_1997</name>
    <name evidence="92" type="ORF">SSOP1_2692</name>
    <name evidence="93" type="ORF">SSOP1_3021</name>
    <name evidence="18" type="ORF">SULA_0292</name>
    <name evidence="19" type="ORF">SULA_0348</name>
    <name evidence="20" type="ORF">SULA_0370</name>
    <name evidence="21" type="ORF">SULA_2321</name>
    <name evidence="22" type="ORF">SULA_2353</name>
    <name evidence="23" type="ORF">SULA_2457</name>
    <name evidence="24" type="ORF">SULA_2639</name>
    <name evidence="25" type="ORF">SULA_2701</name>
    <name evidence="2" type="ORF">SULB_0294</name>
    <name evidence="3" type="ORF">SULB_0350</name>
    <name evidence="4" type="ORF">SULB_0372</name>
    <name evidence="5" type="ORF">SULB_2322</name>
    <name evidence="6" type="ORF">SULB_2354</name>
    <name evidence="7" type="ORF">SULB_2458</name>
    <name evidence="8" type="ORF">SULB_2640</name>
    <name evidence="9" type="ORF">SULB_2702</name>
    <name evidence="10" type="ORF">SULC_0292</name>
    <name evidence="11" type="ORF">SULC_0348</name>
    <name evidence="12" type="ORF">SULC_0370</name>
    <name evidence="13" type="ORF">SULC_2319</name>
    <name evidence="14" type="ORF">SULC_2351</name>
    <name evidence="15" type="ORF">SULC_2455</name>
    <name evidence="16" type="ORF">SULC_2636</name>
    <name evidence="17" type="ORF">SULC_2699</name>
    <name evidence="26" type="ORF">SULG_01490</name>
    <name evidence="27" type="ORF">SULG_01780</name>
    <name evidence="28" type="ORF">SULG_01890</name>
    <name evidence="29" type="ORF">SULG_11745</name>
    <name evidence="30" type="ORF">SULG_11920</name>
    <name evidence="31" type="ORF">SULG_12455</name>
    <name evidence="32" type="ORF">SULG_13435</name>
    <name evidence="33" type="ORF">SULG_13765</name>
    <name evidence="34" type="ORF">SULH_01490</name>
    <name evidence="35" type="ORF">SULH_01780</name>
    <name evidence="36" type="ORF">SULH_01890</name>
    <name evidence="37" type="ORF">SULH_11745</name>
    <name evidence="38" type="ORF">SULH_11920</name>
    <name evidence="39" type="ORF">SULH_12455</name>
    <name evidence="40" type="ORF">SULH_13435</name>
    <name evidence="41" type="ORF">SULH_13765</name>
    <name evidence="42" type="ORF">SULI_01490</name>
    <name evidence="43" type="ORF">SULI_01780</name>
    <name evidence="44" type="ORF">SULI_01890</name>
    <name evidence="45" type="ORF">SULI_11745</name>
    <name evidence="46" type="ORF">SULI_11920</name>
    <name evidence="47" type="ORF">SULI_12455</name>
    <name evidence="48" type="ORF">SULI_13435</name>
    <name evidence="49" type="ORF">SULI_13765</name>
    <name evidence="50" type="ORF">SULM_01490</name>
    <name evidence="51" type="ORF">SULM_01780</name>
    <name evidence="52" type="ORF">SULM_01890</name>
    <name evidence="53" type="ORF">SULM_11735</name>
    <name evidence="54" type="ORF">SULM_11910</name>
    <name evidence="55" type="ORF">SULM_12445</name>
    <name evidence="56" type="ORF">SULM_13425</name>
    <name evidence="57" type="ORF">SULM_13755</name>
    <name evidence="58" type="ORF">SULN_01490</name>
    <name evidence="59" type="ORF">SULN_01780</name>
    <name evidence="60" type="ORF">SULN_01890</name>
    <name evidence="61" type="ORF">SULN_11735</name>
    <name evidence="62" type="ORF">SULN_11910</name>
    <name evidence="63" type="ORF">SULN_12445</name>
    <name evidence="64" type="ORF">SULN_13415</name>
    <name evidence="65" type="ORF">SULN_13745</name>
    <name evidence="66" type="ORF">SULO_01500</name>
    <name evidence="67" type="ORF">SULO_01790</name>
    <name evidence="68" type="ORF">SULO_01900</name>
    <name evidence="69" type="ORF">SULO_11745</name>
    <name evidence="70" type="ORF">SULO_11920</name>
    <name evidence="71" type="ORF">SULO_12455</name>
    <name evidence="72" type="ORF">SULO_13435</name>
    <name evidence="73" type="ORF">SULO_13765</name>
    <name evidence="74" type="ORF">SULZ_00970</name>
    <name evidence="75" type="ORF">SULZ_01510</name>
    <name evidence="76" type="ORF">SULZ_01790</name>
    <name evidence="77" type="ORF">SULZ_01900</name>
    <name evidence="78" type="ORF">SULZ_06040</name>
    <name evidence="79" type="ORF">SULZ_11735</name>
    <name evidence="80" type="ORF">SULZ_11920</name>
    <name evidence="81" type="ORF">SULZ_13770</name>
</gene>
<evidence type="ECO:0000313" key="42">
    <source>
        <dbReference type="EMBL" id="AZF72475.1"/>
    </source>
</evidence>
<dbReference type="EMBL" id="CP033235">
    <property type="protein sequence ID" value="AZF67281.1"/>
    <property type="molecule type" value="Genomic_DNA"/>
</dbReference>
<dbReference type="KEGG" id="ssol:SULB_2322"/>
<evidence type="ECO:0000313" key="77">
    <source>
        <dbReference type="EMBL" id="AZF82982.1"/>
    </source>
</evidence>
<dbReference type="EMBL" id="CP033235">
    <property type="protein sequence ID" value="AZF69201.1"/>
    <property type="molecule type" value="Genomic_DNA"/>
</dbReference>
<evidence type="ECO:0000256" key="1">
    <source>
        <dbReference type="SAM" id="Phobius"/>
    </source>
</evidence>
<reference evidence="98 99" key="4">
    <citation type="journal article" date="2018" name="Proc. Natl. Acad. Sci. U.S.A.">
        <title>Nonmutational mechanism of inheritance in the Archaeon Sulfolobus solfataricus.</title>
        <authorList>
            <person name="Payne S."/>
            <person name="McCarthy S."/>
            <person name="Johnson T."/>
            <person name="North E."/>
            <person name="Blum P."/>
        </authorList>
    </citation>
    <scope>NUCLEOTIDE SEQUENCE [LARGE SCALE GENOMIC DNA]</scope>
    <source>
        <strain evidence="34 98">SARC-H</strain>
        <strain evidence="42 102">SARC-I</strain>
        <strain evidence="58 103">SARC-N</strain>
        <strain evidence="66 104">SARC-O</strain>
        <strain evidence="74 99">SUL120</strain>
        <strain evidence="26 100">SULG</strain>
        <strain evidence="50 101">SULM</strain>
    </source>
</reference>
<dbReference type="EMBL" id="CP033239">
    <property type="protein sequence ID" value="AZF79669.1"/>
    <property type="molecule type" value="Genomic_DNA"/>
</dbReference>
<evidence type="ECO:0000313" key="103">
    <source>
        <dbReference type="Proteomes" id="UP000278715"/>
    </source>
</evidence>
<evidence type="ECO:0000313" key="80">
    <source>
        <dbReference type="EMBL" id="AZF84652.1"/>
    </source>
</evidence>
<evidence type="ECO:0000313" key="104">
    <source>
        <dbReference type="Proteomes" id="UP000282269"/>
    </source>
</evidence>
<dbReference type="EMBL" id="CP033235">
    <property type="protein sequence ID" value="AZF68965.1"/>
    <property type="molecule type" value="Genomic_DNA"/>
</dbReference>
<evidence type="ECO:0000313" key="76">
    <source>
        <dbReference type="EMBL" id="AZF82966.1"/>
    </source>
</evidence>
<dbReference type="EMBL" id="CP011057">
    <property type="protein sequence ID" value="AKA78114.1"/>
    <property type="molecule type" value="Genomic_DNA"/>
</dbReference>
<dbReference type="EMBL" id="CP033239">
    <property type="protein sequence ID" value="AZF79464.1"/>
    <property type="molecule type" value="Genomic_DNA"/>
</dbReference>
<evidence type="ECO:0000313" key="67">
    <source>
        <dbReference type="EMBL" id="AZF80358.1"/>
    </source>
</evidence>
<dbReference type="EMBL" id="CP011057">
    <property type="protein sequence ID" value="AKA78181.1"/>
    <property type="molecule type" value="Genomic_DNA"/>
</dbReference>
<dbReference type="KEGG" id="ssol:SULB_2640"/>
<dbReference type="EMBL" id="CP050869">
    <property type="protein sequence ID" value="QPG49832.1"/>
    <property type="molecule type" value="Genomic_DNA"/>
</dbReference>
<dbReference type="EMBL" id="CP033236">
    <property type="protein sequence ID" value="AZF71585.1"/>
    <property type="molecule type" value="Genomic_DNA"/>
</dbReference>
<evidence type="ECO:0000313" key="93">
    <source>
        <dbReference type="EMBL" id="SAI86575.1"/>
    </source>
</evidence>
<dbReference type="EMBL" id="LT549890">
    <property type="protein sequence ID" value="SAI85097.1"/>
    <property type="molecule type" value="Genomic_DNA"/>
</dbReference>
<reference evidence="82 105" key="6">
    <citation type="journal article" date="2020" name="Nat. Commun.">
        <title>The structures of two archaeal type IV pili illuminate evolutionary relationships.</title>
        <authorList>
            <person name="Wang F."/>
            <person name="Baquero D.P."/>
            <person name="Su Z."/>
            <person name="Beltran L.C."/>
            <person name="Prangishvili D."/>
            <person name="Krupovic M."/>
            <person name="Egelman E.H."/>
        </authorList>
    </citation>
    <scope>NUCLEOTIDE SEQUENCE [LARGE SCALE GENOMIC DNA]</scope>
    <source>
        <strain evidence="82 105">POZ149</strain>
    </source>
</reference>
<evidence type="ECO:0000313" key="60">
    <source>
        <dbReference type="EMBL" id="AZF77766.1"/>
    </source>
</evidence>
<dbReference type="EMBL" id="CP033238">
    <property type="protein sequence ID" value="AZF76926.1"/>
    <property type="molecule type" value="Genomic_DNA"/>
</dbReference>
<dbReference type="Proteomes" id="UP000273443">
    <property type="component" value="Chromosome"/>
</dbReference>
<dbReference type="KEGG" id="ssof:SULC_2455"/>
<dbReference type="EMBL" id="CP011057">
    <property type="protein sequence ID" value="AKA78163.1"/>
    <property type="molecule type" value="Genomic_DNA"/>
</dbReference>
<evidence type="ECO:0000313" key="94">
    <source>
        <dbReference type="Proteomes" id="UP000033057"/>
    </source>
</evidence>
<reference evidence="87" key="3">
    <citation type="submission" date="2016-04" db="EMBL/GenBank/DDBJ databases">
        <authorList>
            <person name="Evans L.H."/>
            <person name="Alamgir A."/>
            <person name="Owens N."/>
            <person name="Weber N.D."/>
            <person name="Virtaneva K."/>
            <person name="Barbian K."/>
            <person name="Babar A."/>
            <person name="Rosenke K."/>
        </authorList>
    </citation>
    <scope>NUCLEOTIDE SEQUENCE</scope>
    <source>
        <strain evidence="87">P1</strain>
    </source>
</reference>
<dbReference type="EMBL" id="CP033238">
    <property type="protein sequence ID" value="AZF75094.1"/>
    <property type="molecule type" value="Genomic_DNA"/>
</dbReference>
<dbReference type="EMBL" id="CP011055">
    <property type="protein sequence ID" value="AKA74485.1"/>
    <property type="molecule type" value="Genomic_DNA"/>
</dbReference>
<dbReference type="Proteomes" id="UP000033106">
    <property type="component" value="Chromosome"/>
</dbReference>
<evidence type="ECO:0000313" key="30">
    <source>
        <dbReference type="EMBL" id="AZF68994.1"/>
    </source>
</evidence>
<reference evidence="3" key="5">
    <citation type="submission" date="2018-10" db="EMBL/GenBank/DDBJ databases">
        <authorList>
            <person name="McCarthy S."/>
            <person name="Gradnigo J."/>
            <person name="Johnson T."/>
            <person name="Payne S."/>
            <person name="Lipzen A."/>
            <person name="Schackwitz W."/>
            <person name="Martin J."/>
            <person name="Moriyama E."/>
            <person name="Blum P."/>
        </authorList>
    </citation>
    <scope>NUCLEOTIDE SEQUENCE</scope>
    <source>
        <strain evidence="3">SARC-B</strain>
        <strain evidence="10">SARC-C</strain>
        <strain evidence="18">SULA</strain>
    </source>
</reference>
<dbReference type="EMBL" id="CP033239">
    <property type="protein sequence ID" value="AZF79533.1"/>
    <property type="molecule type" value="Genomic_DNA"/>
</dbReference>
<dbReference type="KEGG" id="ssoa:SULA_2321"/>
<dbReference type="EMBL" id="CP050869">
    <property type="protein sequence ID" value="QPG48780.1"/>
    <property type="molecule type" value="Genomic_DNA"/>
</dbReference>
<dbReference type="EMBL" id="CP011057">
    <property type="protein sequence ID" value="AKA79873.1"/>
    <property type="molecule type" value="Genomic_DNA"/>
</dbReference>
<evidence type="ECO:0000313" key="66">
    <source>
        <dbReference type="EMBL" id="AZF80310.1"/>
    </source>
</evidence>
<evidence type="ECO:0000313" key="49">
    <source>
        <dbReference type="EMBL" id="AZF74484.1"/>
    </source>
</evidence>
<evidence type="ECO:0000313" key="84">
    <source>
        <dbReference type="EMBL" id="QPG49073.1"/>
    </source>
</evidence>
<evidence type="ECO:0000313" key="41">
    <source>
        <dbReference type="EMBL" id="AZF71864.1"/>
    </source>
</evidence>
<dbReference type="EMBL" id="CP033237">
    <property type="protein sequence ID" value="AZF74484.1"/>
    <property type="molecule type" value="Genomic_DNA"/>
</dbReference>
<dbReference type="EMBL" id="CP033237">
    <property type="protein sequence ID" value="AZF74205.1"/>
    <property type="molecule type" value="Genomic_DNA"/>
</dbReference>
<dbReference type="EMBL" id="CP033236">
    <property type="protein sequence ID" value="AZF71683.1"/>
    <property type="molecule type" value="Genomic_DNA"/>
</dbReference>
<reference evidence="94 95" key="1">
    <citation type="journal article" date="2015" name="Genome Announc.">
        <title>Complete Genome Sequence of Sulfolobus solfataricus Strain 98/2 and Evolved Derivatives.</title>
        <authorList>
            <person name="McCarthy S."/>
            <person name="Gradnigo J."/>
            <person name="Johnson T."/>
            <person name="Payne S."/>
            <person name="Lipzen A."/>
            <person name="Martin J."/>
            <person name="Schackwitz W."/>
            <person name="Moriyama E."/>
            <person name="Blum P."/>
        </authorList>
    </citation>
    <scope>NUCLEOTIDE SEQUENCE [LARGE SCALE GENOMIC DNA]</scope>
    <source>
        <strain evidence="94">98/2 SULC</strain>
        <strain evidence="3">SARC-B</strain>
        <strain evidence="10">SARC-C</strain>
        <strain evidence="18 96">SULA</strain>
        <strain evidence="95">SULB</strain>
    </source>
</reference>
<evidence type="ECO:0000313" key="48">
    <source>
        <dbReference type="EMBL" id="AZF74441.1"/>
    </source>
</evidence>
<dbReference type="EMBL" id="CP033236">
    <property type="protein sequence ID" value="AZF69917.1"/>
    <property type="molecule type" value="Genomic_DNA"/>
</dbReference>
<dbReference type="EMBL" id="CP011056">
    <property type="protein sequence ID" value="AKA77290.1"/>
    <property type="molecule type" value="Genomic_DNA"/>
</dbReference>
<dbReference type="EMBL" id="LT549890">
    <property type="protein sequence ID" value="SAI86575.1"/>
    <property type="molecule type" value="Genomic_DNA"/>
</dbReference>
<evidence type="ECO:0000313" key="24">
    <source>
        <dbReference type="EMBL" id="AKA80121.1"/>
    </source>
</evidence>
<evidence type="ECO:0000313" key="81">
    <source>
        <dbReference type="EMBL" id="AZF84911.1"/>
    </source>
</evidence>
<evidence type="ECO:0000313" key="97">
    <source>
        <dbReference type="Proteomes" id="UP000076770"/>
    </source>
</evidence>
<evidence type="ECO:0000313" key="61">
    <source>
        <dbReference type="EMBL" id="AZF79435.1"/>
    </source>
</evidence>
<evidence type="ECO:0000313" key="71">
    <source>
        <dbReference type="EMBL" id="AZF82137.1"/>
    </source>
</evidence>
<evidence type="ECO:0000313" key="14">
    <source>
        <dbReference type="EMBL" id="AKA77210.1"/>
    </source>
</evidence>
<dbReference type="AlphaFoldDB" id="A0A0E3GSW3"/>
<dbReference type="EMBL" id="CP033236">
    <property type="protein sequence ID" value="AZF71614.1"/>
    <property type="molecule type" value="Genomic_DNA"/>
</dbReference>
<evidence type="ECO:0000313" key="69">
    <source>
        <dbReference type="EMBL" id="AZF82040.1"/>
    </source>
</evidence>
<evidence type="ECO:0000313" key="55">
    <source>
        <dbReference type="EMBL" id="AZF76926.1"/>
    </source>
</evidence>
<dbReference type="EMBL" id="CP033235">
    <property type="protein sequence ID" value="AZF68994.1"/>
    <property type="molecule type" value="Genomic_DNA"/>
</dbReference>
<dbReference type="EMBL" id="CP033241">
    <property type="protein sequence ID" value="AZF84652.1"/>
    <property type="molecule type" value="Genomic_DNA"/>
</dbReference>
<dbReference type="Proteomes" id="UP000267993">
    <property type="component" value="Chromosome"/>
</dbReference>
<evidence type="ECO:0000313" key="64">
    <source>
        <dbReference type="EMBL" id="AZF79669.1"/>
    </source>
</evidence>
<evidence type="ECO:0000313" key="28">
    <source>
        <dbReference type="EMBL" id="AZF67297.1"/>
    </source>
</evidence>
<evidence type="ECO:0000313" key="31">
    <source>
        <dbReference type="EMBL" id="AZF69063.1"/>
    </source>
</evidence>
<evidence type="ECO:0000313" key="56">
    <source>
        <dbReference type="EMBL" id="AZF77064.1"/>
    </source>
</evidence>
<dbReference type="KEGG" id="ssol:SULB_0294"/>
<dbReference type="Proteomes" id="UP000033057">
    <property type="component" value="Chromosome"/>
</dbReference>
<evidence type="ECO:0000313" key="13">
    <source>
        <dbReference type="EMBL" id="AKA77181.1"/>
    </source>
</evidence>
<dbReference type="EMBL" id="CP050869">
    <property type="protein sequence ID" value="QPG48868.1"/>
    <property type="molecule type" value="Genomic_DNA"/>
</dbReference>
<evidence type="ECO:0000313" key="88">
    <source>
        <dbReference type="EMBL" id="SAI85045.1"/>
    </source>
</evidence>
<evidence type="ECO:0000313" key="15">
    <source>
        <dbReference type="EMBL" id="AKA77290.1"/>
    </source>
</evidence>
<evidence type="ECO:0000313" key="17">
    <source>
        <dbReference type="EMBL" id="AKA77472.1"/>
    </source>
</evidence>
<feature type="transmembrane region" description="Helical" evidence="1">
    <location>
        <begin position="289"/>
        <end position="306"/>
    </location>
</feature>
<evidence type="ECO:0000313" key="26">
    <source>
        <dbReference type="EMBL" id="AZF67235.1"/>
    </source>
</evidence>
<evidence type="ECO:0000313" key="57">
    <source>
        <dbReference type="EMBL" id="AZF77107.1"/>
    </source>
</evidence>
<dbReference type="EMBL" id="CP033241">
    <property type="protein sequence ID" value="AZF84911.1"/>
    <property type="molecule type" value="Genomic_DNA"/>
</dbReference>
<dbReference type="EMBL" id="CP033240">
    <property type="protein sequence ID" value="AZF82318.1"/>
    <property type="molecule type" value="Genomic_DNA"/>
</dbReference>
<evidence type="ECO:0000313" key="53">
    <source>
        <dbReference type="EMBL" id="AZF76828.1"/>
    </source>
</evidence>
<dbReference type="EMBL" id="CP033235">
    <property type="protein sequence ID" value="AZF67297.1"/>
    <property type="molecule type" value="Genomic_DNA"/>
</dbReference>
<dbReference type="EMBL" id="CP033239">
    <property type="protein sequence ID" value="AZF79712.1"/>
    <property type="molecule type" value="Genomic_DNA"/>
</dbReference>
<evidence type="ECO:0000313" key="29">
    <source>
        <dbReference type="EMBL" id="AZF68965.1"/>
    </source>
</evidence>
<evidence type="ECO:0000313" key="75">
    <source>
        <dbReference type="EMBL" id="AZF82918.1"/>
    </source>
</evidence>
<dbReference type="EMBL" id="CP033236">
    <property type="protein sequence ID" value="AZF69901.1"/>
    <property type="molecule type" value="Genomic_DNA"/>
</dbReference>
<dbReference type="EMBL" id="CP033241">
    <property type="protein sequence ID" value="AZF82982.1"/>
    <property type="molecule type" value="Genomic_DNA"/>
</dbReference>
<dbReference type="EMBL" id="CP011056">
    <property type="protein sequence ID" value="AKA75488.1"/>
    <property type="molecule type" value="Genomic_DNA"/>
</dbReference>
<dbReference type="EMBL" id="CP033237">
    <property type="protein sequence ID" value="AZF74303.1"/>
    <property type="molecule type" value="Genomic_DNA"/>
</dbReference>
<dbReference type="KEGG" id="ssol:SULB_2458"/>
<evidence type="ECO:0000313" key="40">
    <source>
        <dbReference type="EMBL" id="AZF71821.1"/>
    </source>
</evidence>
<evidence type="ECO:0000313" key="6">
    <source>
        <dbReference type="EMBL" id="AKA74514.1"/>
    </source>
</evidence>
<evidence type="ECO:0000313" key="92">
    <source>
        <dbReference type="EMBL" id="SAI86246.1"/>
    </source>
</evidence>
<dbReference type="EMBL" id="CP033237">
    <property type="protein sequence ID" value="AZF74234.1"/>
    <property type="molecule type" value="Genomic_DNA"/>
</dbReference>
<evidence type="ECO:0000313" key="18">
    <source>
        <dbReference type="EMBL" id="AKA78114.1"/>
    </source>
</evidence>
<dbReference type="KEGG" id="ssol:SULB_2354"/>
<evidence type="ECO:0000313" key="63">
    <source>
        <dbReference type="EMBL" id="AZF79533.1"/>
    </source>
</evidence>
<dbReference type="EMBL" id="LT549890">
    <property type="protein sequence ID" value="SAI85045.1"/>
    <property type="molecule type" value="Genomic_DNA"/>
</dbReference>
<organism evidence="3 95">
    <name type="scientific">Saccharolobus solfataricus</name>
    <name type="common">Sulfolobus solfataricus</name>
    <dbReference type="NCBI Taxonomy" id="2287"/>
    <lineage>
        <taxon>Archaea</taxon>
        <taxon>Thermoproteota</taxon>
        <taxon>Thermoprotei</taxon>
        <taxon>Sulfolobales</taxon>
        <taxon>Sulfolobaceae</taxon>
        <taxon>Saccharolobus</taxon>
    </lineage>
</organism>
<dbReference type="EMBL" id="CP033240">
    <property type="protein sequence ID" value="AZF80358.1"/>
    <property type="molecule type" value="Genomic_DNA"/>
</dbReference>
<dbReference type="EMBL" id="CP033238">
    <property type="protein sequence ID" value="AZF76828.1"/>
    <property type="molecule type" value="Genomic_DNA"/>
</dbReference>
<evidence type="ECO:0000313" key="44">
    <source>
        <dbReference type="EMBL" id="AZF72537.1"/>
    </source>
</evidence>
<proteinExistence type="predicted"/>
<evidence type="ECO:0000313" key="102">
    <source>
        <dbReference type="Proteomes" id="UP000275843"/>
    </source>
</evidence>
<dbReference type="KEGG" id="ssoa:SULA_0292"/>
<dbReference type="KEGG" id="ssol:SULB_0350"/>
<evidence type="ECO:0000313" key="96">
    <source>
        <dbReference type="Proteomes" id="UP000033106"/>
    </source>
</evidence>
<dbReference type="EMBL" id="CP011055">
    <property type="protein sequence ID" value="AKA72723.1"/>
    <property type="molecule type" value="Genomic_DNA"/>
</dbReference>
<evidence type="ECO:0000313" key="45">
    <source>
        <dbReference type="EMBL" id="AZF74205.1"/>
    </source>
</evidence>
<dbReference type="EMBL" id="CP050869">
    <property type="protein sequence ID" value="QPG49073.1"/>
    <property type="molecule type" value="Genomic_DNA"/>
</dbReference>
<evidence type="ECO:0000313" key="90">
    <source>
        <dbReference type="EMBL" id="SAI85157.1"/>
    </source>
</evidence>
<dbReference type="EMBL" id="CP011055">
    <property type="protein sequence ID" value="AKA72789.1"/>
    <property type="molecule type" value="Genomic_DNA"/>
</dbReference>
<dbReference type="KEGG" id="ssoa:SULA_2457"/>
<dbReference type="Proteomes" id="UP000594632">
    <property type="component" value="Chromosome"/>
</dbReference>
<evidence type="ECO:0000313" key="21">
    <source>
        <dbReference type="EMBL" id="AKA79873.1"/>
    </source>
</evidence>
<dbReference type="Proteomes" id="UP000278715">
    <property type="component" value="Chromosome"/>
</dbReference>
<dbReference type="EMBL" id="LT549890">
    <property type="protein sequence ID" value="SAI85551.1"/>
    <property type="molecule type" value="Genomic_DNA"/>
</dbReference>
<evidence type="ECO:0000313" key="38">
    <source>
        <dbReference type="EMBL" id="AZF71614.1"/>
    </source>
</evidence>
<dbReference type="KEGG" id="ssoa:SULA_0370"/>
<dbReference type="Proteomes" id="UP000273194">
    <property type="component" value="Chromosome"/>
</dbReference>
<dbReference type="EMBL" id="CP011056">
    <property type="protein sequence ID" value="AKA77210.1"/>
    <property type="molecule type" value="Genomic_DNA"/>
</dbReference>
<dbReference type="EMBL" id="CP011056">
    <property type="protein sequence ID" value="AKA77472.1"/>
    <property type="molecule type" value="Genomic_DNA"/>
</dbReference>
<dbReference type="OrthoDB" id="38505at2157"/>
<dbReference type="GeneID" id="44130666"/>
<evidence type="ECO:0000313" key="16">
    <source>
        <dbReference type="EMBL" id="AKA77430.1"/>
    </source>
</evidence>
<dbReference type="EMBL" id="CP033241">
    <property type="protein sequence ID" value="AZF82824.1"/>
    <property type="molecule type" value="Genomic_DNA"/>
</dbReference>
<dbReference type="EMBL" id="CP011057">
    <property type="protein sequence ID" value="AKA80121.1"/>
    <property type="molecule type" value="Genomic_DNA"/>
</dbReference>
<dbReference type="KEGG" id="ssof:SULC_0348"/>
<feature type="transmembrane region" description="Helical" evidence="1">
    <location>
        <begin position="51"/>
        <end position="69"/>
    </location>
</feature>
<keyword evidence="1" id="KW-0472">Membrane</keyword>
<dbReference type="EMBL" id="LT549890">
    <property type="protein sequence ID" value="SAI86246.1"/>
    <property type="molecule type" value="Genomic_DNA"/>
</dbReference>
<dbReference type="EMBL" id="CP033238">
    <property type="protein sequence ID" value="AZF77107.1"/>
    <property type="molecule type" value="Genomic_DNA"/>
</dbReference>
<dbReference type="EMBL" id="CP011055">
    <property type="protein sequence ID" value="AKA74735.1"/>
    <property type="molecule type" value="Genomic_DNA"/>
</dbReference>
<evidence type="ECO:0000313" key="89">
    <source>
        <dbReference type="EMBL" id="SAI85097.1"/>
    </source>
</evidence>
<dbReference type="EMBL" id="CP011055">
    <property type="protein sequence ID" value="AKA74514.1"/>
    <property type="molecule type" value="Genomic_DNA"/>
</dbReference>
<dbReference type="Proteomes" id="UP000282269">
    <property type="component" value="Chromosome"/>
</dbReference>
<evidence type="ECO:0000313" key="70">
    <source>
        <dbReference type="EMBL" id="AZF82069.1"/>
    </source>
</evidence>
<dbReference type="GeneID" id="1454610"/>
<dbReference type="EMBL" id="CP033239">
    <property type="protein sequence ID" value="AZF77750.1"/>
    <property type="molecule type" value="Genomic_DNA"/>
</dbReference>
<dbReference type="EMBL" id="CP033241">
    <property type="protein sequence ID" value="AZF82966.1"/>
    <property type="molecule type" value="Genomic_DNA"/>
</dbReference>
<dbReference type="KEGG" id="ssof:SULC_2351"/>
<dbReference type="PATRIC" id="fig|2287.6.peg.2425"/>
<accession>A0A0E3GSW3</accession>
<feature type="transmembrane region" description="Helical" evidence="1">
    <location>
        <begin position="202"/>
        <end position="220"/>
    </location>
</feature>
<dbReference type="EMBL" id="CP011055">
    <property type="protein sequence ID" value="AKA74594.1"/>
    <property type="molecule type" value="Genomic_DNA"/>
</dbReference>
<evidence type="ECO:0000313" key="27">
    <source>
        <dbReference type="EMBL" id="AZF67281.1"/>
    </source>
</evidence>
<evidence type="ECO:0000313" key="11">
    <source>
        <dbReference type="EMBL" id="AKA75470.1"/>
    </source>
</evidence>
<evidence type="ECO:0000313" key="19">
    <source>
        <dbReference type="EMBL" id="AKA78163.1"/>
    </source>
</evidence>
<dbReference type="EMBL" id="CP033235">
    <property type="protein sequence ID" value="AZF69244.1"/>
    <property type="molecule type" value="Genomic_DNA"/>
</dbReference>
<dbReference type="EMBL" id="CP033241">
    <property type="protein sequence ID" value="AZF82918.1"/>
    <property type="molecule type" value="Genomic_DNA"/>
</dbReference>
<evidence type="ECO:0000313" key="54">
    <source>
        <dbReference type="EMBL" id="AZF76857.1"/>
    </source>
</evidence>
<evidence type="ECO:0000313" key="3">
    <source>
        <dbReference type="EMBL" id="AKA72771.1"/>
    </source>
</evidence>
<dbReference type="KEGG" id="ssoa:SULA_2353"/>
<dbReference type="EMBL" id="LT549890">
    <property type="protein sequence ID" value="SAI85157.1"/>
    <property type="molecule type" value="Genomic_DNA"/>
</dbReference>
<evidence type="ECO:0000313" key="100">
    <source>
        <dbReference type="Proteomes" id="UP000273194"/>
    </source>
</evidence>
<evidence type="ECO:0000313" key="58">
    <source>
        <dbReference type="EMBL" id="AZF77702.1"/>
    </source>
</evidence>
<evidence type="ECO:0000313" key="101">
    <source>
        <dbReference type="Proteomes" id="UP000273443"/>
    </source>
</evidence>
<dbReference type="EMBL" id="CP011055">
    <property type="protein sequence ID" value="AKA72771.1"/>
    <property type="molecule type" value="Genomic_DNA"/>
</dbReference>
<keyword evidence="1" id="KW-0812">Transmembrane</keyword>
<dbReference type="Proteomes" id="UP000275843">
    <property type="component" value="Chromosome"/>
</dbReference>
<evidence type="ECO:0000313" key="32">
    <source>
        <dbReference type="EMBL" id="AZF69201.1"/>
    </source>
</evidence>
<dbReference type="Proteomes" id="UP000269431">
    <property type="component" value="Chromosome"/>
</dbReference>
<evidence type="ECO:0000313" key="72">
    <source>
        <dbReference type="EMBL" id="AZF82275.1"/>
    </source>
</evidence>
<evidence type="ECO:0000313" key="4">
    <source>
        <dbReference type="EMBL" id="AKA72789.1"/>
    </source>
</evidence>
<evidence type="ECO:0000313" key="59">
    <source>
        <dbReference type="EMBL" id="AZF77750.1"/>
    </source>
</evidence>
<evidence type="ECO:0000313" key="20">
    <source>
        <dbReference type="EMBL" id="AKA78181.1"/>
    </source>
</evidence>
<dbReference type="KEGG" id="ssol:SULB_2702"/>
<evidence type="ECO:0000313" key="43">
    <source>
        <dbReference type="EMBL" id="AZF72521.1"/>
    </source>
</evidence>
<dbReference type="EMBL" id="CP033238">
    <property type="protein sequence ID" value="AZF76857.1"/>
    <property type="molecule type" value="Genomic_DNA"/>
</dbReference>
<evidence type="ECO:0000313" key="68">
    <source>
        <dbReference type="EMBL" id="AZF80374.1"/>
    </source>
</evidence>
<evidence type="ECO:0000313" key="95">
    <source>
        <dbReference type="Proteomes" id="UP000033085"/>
    </source>
</evidence>
<dbReference type="KEGG" id="ssol:SULB_0372"/>
<dbReference type="EMBL" id="CP033236">
    <property type="protein sequence ID" value="AZF71864.1"/>
    <property type="molecule type" value="Genomic_DNA"/>
</dbReference>
<dbReference type="EMBL" id="CP033241">
    <property type="protein sequence ID" value="AZF83671.1"/>
    <property type="molecule type" value="Genomic_DNA"/>
</dbReference>
<dbReference type="KEGG" id="ssoa:SULA_0348"/>
<evidence type="ECO:0000313" key="74">
    <source>
        <dbReference type="EMBL" id="AZF82824.1"/>
    </source>
</evidence>
<evidence type="ECO:0000313" key="35">
    <source>
        <dbReference type="EMBL" id="AZF69901.1"/>
    </source>
</evidence>
<dbReference type="EMBL" id="CP033237">
    <property type="protein sequence ID" value="AZF72537.1"/>
    <property type="molecule type" value="Genomic_DNA"/>
</dbReference>
<evidence type="ECO:0000313" key="50">
    <source>
        <dbReference type="EMBL" id="AZF75094.1"/>
    </source>
</evidence>
<evidence type="ECO:0000313" key="7">
    <source>
        <dbReference type="EMBL" id="AKA74594.1"/>
    </source>
</evidence>
<dbReference type="Proteomes" id="UP000033085">
    <property type="component" value="Chromosome"/>
</dbReference>
<evidence type="ECO:0000313" key="23">
    <source>
        <dbReference type="EMBL" id="AKA79981.1"/>
    </source>
</evidence>
<dbReference type="KEGG" id="ssoa:SULA_2639"/>
<dbReference type="EMBL" id="CP011056">
    <property type="protein sequence ID" value="AKA77430.1"/>
    <property type="molecule type" value="Genomic_DNA"/>
</dbReference>
<dbReference type="EMBL" id="CP050869">
    <property type="protein sequence ID" value="QPG49136.1"/>
    <property type="molecule type" value="Genomic_DNA"/>
</dbReference>
<evidence type="ECO:0000313" key="2">
    <source>
        <dbReference type="EMBL" id="AKA72723.1"/>
    </source>
</evidence>
<evidence type="ECO:0000313" key="33">
    <source>
        <dbReference type="EMBL" id="AZF69244.1"/>
    </source>
</evidence>
<dbReference type="EMBL" id="CP033238">
    <property type="protein sequence ID" value="AZF75158.1"/>
    <property type="molecule type" value="Genomic_DNA"/>
</dbReference>
<dbReference type="EMBL" id="CP033238">
    <property type="protein sequence ID" value="AZF75142.1"/>
    <property type="molecule type" value="Genomic_DNA"/>
</dbReference>
<name>A0A0E3GSW3_SACSO</name>
<evidence type="ECO:0000313" key="86">
    <source>
        <dbReference type="EMBL" id="QPG49832.1"/>
    </source>
</evidence>
<dbReference type="EMBL" id="LT549890">
    <property type="protein sequence ID" value="SAI84815.1"/>
    <property type="molecule type" value="Genomic_DNA"/>
</dbReference>
<dbReference type="EMBL" id="CP033240">
    <property type="protein sequence ID" value="AZF80374.1"/>
    <property type="molecule type" value="Genomic_DNA"/>
</dbReference>
<dbReference type="EMBL" id="CP033240">
    <property type="protein sequence ID" value="AZF82275.1"/>
    <property type="molecule type" value="Genomic_DNA"/>
</dbReference>
<dbReference type="EMBL" id="CP033240">
    <property type="protein sequence ID" value="AZF82137.1"/>
    <property type="molecule type" value="Genomic_DNA"/>
</dbReference>
<evidence type="ECO:0000313" key="79">
    <source>
        <dbReference type="EMBL" id="AZF84622.1"/>
    </source>
</evidence>